<dbReference type="RefSeq" id="WP_105350771.1">
    <property type="nucleotide sequence ID" value="NZ_PUIA01000016.1"/>
</dbReference>
<reference evidence="2 3" key="1">
    <citation type="submission" date="2018-02" db="EMBL/GenBank/DDBJ databases">
        <title>Comparative genomes isolates from brazilian mangrove.</title>
        <authorList>
            <person name="Araujo J.E."/>
            <person name="Taketani R.G."/>
            <person name="Silva M.C.P."/>
            <person name="Loureco M.V."/>
            <person name="Andreote F.D."/>
        </authorList>
    </citation>
    <scope>NUCLEOTIDE SEQUENCE [LARGE SCALE GENOMIC DNA]</scope>
    <source>
        <strain evidence="2 3">HEX-2 MGV</strain>
    </source>
</reference>
<dbReference type="Proteomes" id="UP000240009">
    <property type="component" value="Unassembled WGS sequence"/>
</dbReference>
<evidence type="ECO:0000256" key="1">
    <source>
        <dbReference type="SAM" id="MobiDB-lite"/>
    </source>
</evidence>
<comment type="caution">
    <text evidence="2">The sequence shown here is derived from an EMBL/GenBank/DDBJ whole genome shotgun (WGS) entry which is preliminary data.</text>
</comment>
<evidence type="ECO:0000313" key="3">
    <source>
        <dbReference type="Proteomes" id="UP000240009"/>
    </source>
</evidence>
<proteinExistence type="predicted"/>
<accession>A0A2S8G5C7</accession>
<name>A0A2S8G5C7_9BACT</name>
<sequence length="138" mass="14803">MAKKKTTPTNKPAAAAEKTAGRSTRAAKAKKPAKPAPSPAAETIDPVPEEPGKPGRPSGSKNLDRVIVQRHPATCPQCGSTDRKVQRIAKEQDRGGIIQRGPNTGALYTHIVWRDTVCVCGQHLRELSHENRNGGDQV</sequence>
<protein>
    <submittedName>
        <fullName evidence="2">Uncharacterized protein</fullName>
    </submittedName>
</protein>
<organism evidence="2 3">
    <name type="scientific">Blastopirellula marina</name>
    <dbReference type="NCBI Taxonomy" id="124"/>
    <lineage>
        <taxon>Bacteria</taxon>
        <taxon>Pseudomonadati</taxon>
        <taxon>Planctomycetota</taxon>
        <taxon>Planctomycetia</taxon>
        <taxon>Pirellulales</taxon>
        <taxon>Pirellulaceae</taxon>
        <taxon>Blastopirellula</taxon>
    </lineage>
</organism>
<dbReference type="AlphaFoldDB" id="A0A2S8G5C7"/>
<feature type="region of interest" description="Disordered" evidence="1">
    <location>
        <begin position="1"/>
        <end position="65"/>
    </location>
</feature>
<feature type="compositionally biased region" description="Low complexity" evidence="1">
    <location>
        <begin position="7"/>
        <end position="18"/>
    </location>
</feature>
<dbReference type="EMBL" id="PUIA01000016">
    <property type="protein sequence ID" value="PQO39354.1"/>
    <property type="molecule type" value="Genomic_DNA"/>
</dbReference>
<evidence type="ECO:0000313" key="2">
    <source>
        <dbReference type="EMBL" id="PQO39354.1"/>
    </source>
</evidence>
<gene>
    <name evidence="2" type="ORF">C5Y96_05730</name>
</gene>